<dbReference type="InterPro" id="IPR051782">
    <property type="entry name" value="ABC_Transporter_VariousFunc"/>
</dbReference>
<accession>A0AAW4L4U1</accession>
<evidence type="ECO:0000313" key="6">
    <source>
        <dbReference type="Proteomes" id="UP000811899"/>
    </source>
</evidence>
<dbReference type="InterPro" id="IPR017871">
    <property type="entry name" value="ABC_transporter-like_CS"/>
</dbReference>
<organism evidence="5 6">
    <name type="scientific">Geoanaerobacter pelophilus</name>
    <dbReference type="NCBI Taxonomy" id="60036"/>
    <lineage>
        <taxon>Bacteria</taxon>
        <taxon>Pseudomonadati</taxon>
        <taxon>Thermodesulfobacteriota</taxon>
        <taxon>Desulfuromonadia</taxon>
        <taxon>Geobacterales</taxon>
        <taxon>Geobacteraceae</taxon>
        <taxon>Geoanaerobacter</taxon>
    </lineage>
</organism>
<dbReference type="Gene3D" id="3.40.50.300">
    <property type="entry name" value="P-loop containing nucleotide triphosphate hydrolases"/>
    <property type="match status" value="1"/>
</dbReference>
<evidence type="ECO:0000313" key="5">
    <source>
        <dbReference type="EMBL" id="MBT0664550.1"/>
    </source>
</evidence>
<dbReference type="SUPFAM" id="SSF52540">
    <property type="entry name" value="P-loop containing nucleoside triphosphate hydrolases"/>
    <property type="match status" value="1"/>
</dbReference>
<dbReference type="InterPro" id="IPR003593">
    <property type="entry name" value="AAA+_ATPase"/>
</dbReference>
<dbReference type="InterPro" id="IPR027417">
    <property type="entry name" value="P-loop_NTPase"/>
</dbReference>
<keyword evidence="3 5" id="KW-0067">ATP-binding</keyword>
<gene>
    <name evidence="5" type="ORF">KI809_09590</name>
</gene>
<dbReference type="AlphaFoldDB" id="A0AAW4L4U1"/>
<evidence type="ECO:0000256" key="3">
    <source>
        <dbReference type="ARBA" id="ARBA00022840"/>
    </source>
</evidence>
<feature type="domain" description="ABC transporter" evidence="4">
    <location>
        <begin position="4"/>
        <end position="237"/>
    </location>
</feature>
<evidence type="ECO:0000256" key="2">
    <source>
        <dbReference type="ARBA" id="ARBA00022741"/>
    </source>
</evidence>
<evidence type="ECO:0000256" key="1">
    <source>
        <dbReference type="ARBA" id="ARBA00022448"/>
    </source>
</evidence>
<dbReference type="CDD" id="cd03230">
    <property type="entry name" value="ABC_DR_subfamily_A"/>
    <property type="match status" value="1"/>
</dbReference>
<dbReference type="GO" id="GO:0016887">
    <property type="term" value="F:ATP hydrolysis activity"/>
    <property type="evidence" value="ECO:0007669"/>
    <property type="project" value="InterPro"/>
</dbReference>
<dbReference type="RefSeq" id="WP_214171315.1">
    <property type="nucleotide sequence ID" value="NZ_JAHCVJ010000003.1"/>
</dbReference>
<reference evidence="5 6" key="1">
    <citation type="submission" date="2021-05" db="EMBL/GenBank/DDBJ databases">
        <title>The draft genome of Geobacter pelophilus DSM 12255.</title>
        <authorList>
            <person name="Xu Z."/>
            <person name="Masuda Y."/>
            <person name="Itoh H."/>
            <person name="Senoo K."/>
        </authorList>
    </citation>
    <scope>NUCLEOTIDE SEQUENCE [LARGE SCALE GENOMIC DNA]</scope>
    <source>
        <strain evidence="5 6">DSM 12255</strain>
    </source>
</reference>
<proteinExistence type="predicted"/>
<keyword evidence="1" id="KW-0813">Transport</keyword>
<keyword evidence="6" id="KW-1185">Reference proteome</keyword>
<comment type="caution">
    <text evidence="5">The sequence shown here is derived from an EMBL/GenBank/DDBJ whole genome shotgun (WGS) entry which is preliminary data.</text>
</comment>
<dbReference type="InterPro" id="IPR003439">
    <property type="entry name" value="ABC_transporter-like_ATP-bd"/>
</dbReference>
<dbReference type="Pfam" id="PF00005">
    <property type="entry name" value="ABC_tran"/>
    <property type="match status" value="1"/>
</dbReference>
<name>A0AAW4L4U1_9BACT</name>
<keyword evidence="2" id="KW-0547">Nucleotide-binding</keyword>
<dbReference type="PROSITE" id="PS50893">
    <property type="entry name" value="ABC_TRANSPORTER_2"/>
    <property type="match status" value="1"/>
</dbReference>
<protein>
    <submittedName>
        <fullName evidence="5">ABC transporter ATP-binding protein</fullName>
    </submittedName>
</protein>
<dbReference type="PANTHER" id="PTHR42939:SF1">
    <property type="entry name" value="ABC TRANSPORTER ATP-BINDING PROTEIN ALBC-RELATED"/>
    <property type="match status" value="1"/>
</dbReference>
<dbReference type="PANTHER" id="PTHR42939">
    <property type="entry name" value="ABC TRANSPORTER ATP-BINDING PROTEIN ALBC-RELATED"/>
    <property type="match status" value="1"/>
</dbReference>
<dbReference type="SMART" id="SM00382">
    <property type="entry name" value="AAA"/>
    <property type="match status" value="1"/>
</dbReference>
<dbReference type="PROSITE" id="PS00211">
    <property type="entry name" value="ABC_TRANSPORTER_1"/>
    <property type="match status" value="1"/>
</dbReference>
<sequence length="294" mass="32925">MNALEITDLSKEFKGKRNQRVLALDRLSMTLNRGEVFGFLGPNGAGKSTTIKCLMGLIRPTGGDASILGSKIGTVESRRNVGYLPENPSFYDYLTAEEYLMFVGKMFELDNHLLLQRVEDTLKLLELWDARKRPMRGYSKGMIQRVGLAQVMVHDPELYILDEPMSGLDPIGRALVKEIILELRGRGKTVFFSTHITDDVEKVCDRVGIILRGELKSVERLDTILKEGVVGYHIHIKKGGAGNEIMLSSRDGLPKVMAEVASCGDEITLIEPIRKNLEDFFLDIVKNSKPDRDT</sequence>
<dbReference type="EMBL" id="JAHCVJ010000003">
    <property type="protein sequence ID" value="MBT0664550.1"/>
    <property type="molecule type" value="Genomic_DNA"/>
</dbReference>
<evidence type="ECO:0000259" key="4">
    <source>
        <dbReference type="PROSITE" id="PS50893"/>
    </source>
</evidence>
<dbReference type="GO" id="GO:0005524">
    <property type="term" value="F:ATP binding"/>
    <property type="evidence" value="ECO:0007669"/>
    <property type="project" value="UniProtKB-KW"/>
</dbReference>
<dbReference type="Proteomes" id="UP000811899">
    <property type="component" value="Unassembled WGS sequence"/>
</dbReference>